<name>M6JNJ6_9LEPT</name>
<proteinExistence type="predicted"/>
<dbReference type="AlphaFoldDB" id="M6JNJ6"/>
<gene>
    <name evidence="1" type="ORF">LEP1GSC063_1124</name>
</gene>
<dbReference type="EMBL" id="AHMU02000058">
    <property type="protein sequence ID" value="EMN21145.1"/>
    <property type="molecule type" value="Genomic_DNA"/>
</dbReference>
<sequence length="55" mass="6396">MILKLFFYMNTDQTYLDLKSALEDPNVVRAVALDSFDLKSFTEAIVKLRNLKELN</sequence>
<comment type="caution">
    <text evidence="1">The sequence shown here is derived from an EMBL/GenBank/DDBJ whole genome shotgun (WGS) entry which is preliminary data.</text>
</comment>
<evidence type="ECO:0000313" key="1">
    <source>
        <dbReference type="EMBL" id="EMN21145.1"/>
    </source>
</evidence>
<reference evidence="1 2" key="1">
    <citation type="submission" date="2013-01" db="EMBL/GenBank/DDBJ databases">
        <authorList>
            <person name="Harkins D.M."/>
            <person name="Durkin A.S."/>
            <person name="Brinkac L.M."/>
            <person name="Haft D.H."/>
            <person name="Selengut J.D."/>
            <person name="Sanka R."/>
            <person name="DePew J."/>
            <person name="Purushe J."/>
            <person name="Hartskeerl R.A."/>
            <person name="Ahmed A."/>
            <person name="van der Linden H."/>
            <person name="Goris M.G.A."/>
            <person name="Vinetz J.M."/>
            <person name="Sutton G.G."/>
            <person name="Nierman W.C."/>
            <person name="Fouts D.E."/>
        </authorList>
    </citation>
    <scope>NUCLEOTIDE SEQUENCE [LARGE SCALE GENOMIC DNA]</scope>
    <source>
        <strain evidence="1 2">MAVJ 401</strain>
    </source>
</reference>
<protein>
    <submittedName>
        <fullName evidence="1">Uncharacterized protein</fullName>
    </submittedName>
</protein>
<accession>M6JNJ6</accession>
<dbReference type="Proteomes" id="UP000012106">
    <property type="component" value="Unassembled WGS sequence"/>
</dbReference>
<organism evidence="1 2">
    <name type="scientific">Leptospira santarosai serovar Arenal str. MAVJ 401</name>
    <dbReference type="NCBI Taxonomy" id="1049976"/>
    <lineage>
        <taxon>Bacteria</taxon>
        <taxon>Pseudomonadati</taxon>
        <taxon>Spirochaetota</taxon>
        <taxon>Spirochaetia</taxon>
        <taxon>Leptospirales</taxon>
        <taxon>Leptospiraceae</taxon>
        <taxon>Leptospira</taxon>
    </lineage>
</organism>
<evidence type="ECO:0000313" key="2">
    <source>
        <dbReference type="Proteomes" id="UP000012106"/>
    </source>
</evidence>